<protein>
    <submittedName>
        <fullName evidence="6">Cytochrome c</fullName>
    </submittedName>
</protein>
<feature type="domain" description="Cytochrome c" evidence="5">
    <location>
        <begin position="60"/>
        <end position="146"/>
    </location>
</feature>
<dbReference type="RefSeq" id="WP_138017499.1">
    <property type="nucleotide sequence ID" value="NZ_SULI01000035.1"/>
</dbReference>
<reference evidence="6 7" key="1">
    <citation type="submission" date="2019-04" db="EMBL/GenBank/DDBJ databases">
        <title>Genome sequence of Pelagicola litoralis CL-ES2.</title>
        <authorList>
            <person name="Cao J."/>
        </authorList>
    </citation>
    <scope>NUCLEOTIDE SEQUENCE [LARGE SCALE GENOMIC DNA]</scope>
    <source>
        <strain evidence="6 7">CL-ES2</strain>
    </source>
</reference>
<comment type="caution">
    <text evidence="6">The sequence shown here is derived from an EMBL/GenBank/DDBJ whole genome shotgun (WGS) entry which is preliminary data.</text>
</comment>
<keyword evidence="2 4" id="KW-0479">Metal-binding</keyword>
<dbReference type="OrthoDB" id="7854060at2"/>
<dbReference type="GO" id="GO:0020037">
    <property type="term" value="F:heme binding"/>
    <property type="evidence" value="ECO:0007669"/>
    <property type="project" value="InterPro"/>
</dbReference>
<dbReference type="InterPro" id="IPR036909">
    <property type="entry name" value="Cyt_c-like_dom_sf"/>
</dbReference>
<dbReference type="Gene3D" id="1.10.760.10">
    <property type="entry name" value="Cytochrome c-like domain"/>
    <property type="match status" value="1"/>
</dbReference>
<dbReference type="PROSITE" id="PS51007">
    <property type="entry name" value="CYTC"/>
    <property type="match status" value="1"/>
</dbReference>
<sequence>MSKWGLLVGGVLLAGVVVAGWQAIQPSPTQQSHSMVTPDTSDIAVGDPIEDVRLPVELSSNAVIGKRAFDAKCASCHGANAAGQNGVAPPLVHKIYEPGHHSDEAFQRAAKSGVRAHHWQFGNMPPVSGLTRGDVQHIALYVRELQRANGID</sequence>
<keyword evidence="3 4" id="KW-0408">Iron</keyword>
<evidence type="ECO:0000259" key="5">
    <source>
        <dbReference type="PROSITE" id="PS51007"/>
    </source>
</evidence>
<accession>A0A4V6F0M1</accession>
<dbReference type="SUPFAM" id="SSF46626">
    <property type="entry name" value="Cytochrome c"/>
    <property type="match status" value="1"/>
</dbReference>
<evidence type="ECO:0000256" key="1">
    <source>
        <dbReference type="ARBA" id="ARBA00022617"/>
    </source>
</evidence>
<dbReference type="GO" id="GO:0009055">
    <property type="term" value="F:electron transfer activity"/>
    <property type="evidence" value="ECO:0007669"/>
    <property type="project" value="InterPro"/>
</dbReference>
<evidence type="ECO:0000313" key="7">
    <source>
        <dbReference type="Proteomes" id="UP000306575"/>
    </source>
</evidence>
<gene>
    <name evidence="6" type="ORF">FAP39_16605</name>
</gene>
<dbReference type="Proteomes" id="UP000306575">
    <property type="component" value="Unassembled WGS sequence"/>
</dbReference>
<dbReference type="AlphaFoldDB" id="A0A4V6F0M1"/>
<dbReference type="GO" id="GO:0046872">
    <property type="term" value="F:metal ion binding"/>
    <property type="evidence" value="ECO:0007669"/>
    <property type="project" value="UniProtKB-KW"/>
</dbReference>
<keyword evidence="1 4" id="KW-0349">Heme</keyword>
<evidence type="ECO:0000256" key="2">
    <source>
        <dbReference type="ARBA" id="ARBA00022723"/>
    </source>
</evidence>
<dbReference type="InterPro" id="IPR009056">
    <property type="entry name" value="Cyt_c-like_dom"/>
</dbReference>
<name>A0A4V6F0M1_9RHOB</name>
<keyword evidence="7" id="KW-1185">Reference proteome</keyword>
<evidence type="ECO:0000313" key="6">
    <source>
        <dbReference type="EMBL" id="TKZ15871.1"/>
    </source>
</evidence>
<dbReference type="Pfam" id="PF00034">
    <property type="entry name" value="Cytochrom_C"/>
    <property type="match status" value="1"/>
</dbReference>
<organism evidence="6 7">
    <name type="scientific">Shimia litoralis</name>
    <dbReference type="NCBI Taxonomy" id="420403"/>
    <lineage>
        <taxon>Bacteria</taxon>
        <taxon>Pseudomonadati</taxon>
        <taxon>Pseudomonadota</taxon>
        <taxon>Alphaproteobacteria</taxon>
        <taxon>Rhodobacterales</taxon>
        <taxon>Roseobacteraceae</taxon>
    </lineage>
</organism>
<proteinExistence type="predicted"/>
<dbReference type="EMBL" id="SULI01000035">
    <property type="protein sequence ID" value="TKZ15871.1"/>
    <property type="molecule type" value="Genomic_DNA"/>
</dbReference>
<evidence type="ECO:0000256" key="3">
    <source>
        <dbReference type="ARBA" id="ARBA00023004"/>
    </source>
</evidence>
<evidence type="ECO:0000256" key="4">
    <source>
        <dbReference type="PROSITE-ProRule" id="PRU00433"/>
    </source>
</evidence>